<protein>
    <submittedName>
        <fullName evidence="2">Acetyltransferase</fullName>
        <ecNumber evidence="2">2.3.1.-</ecNumber>
    </submittedName>
</protein>
<dbReference type="GO" id="GO:0016747">
    <property type="term" value="F:acyltransferase activity, transferring groups other than amino-acyl groups"/>
    <property type="evidence" value="ECO:0007669"/>
    <property type="project" value="InterPro"/>
</dbReference>
<dbReference type="CDD" id="cd04301">
    <property type="entry name" value="NAT_SF"/>
    <property type="match status" value="1"/>
</dbReference>
<dbReference type="PROSITE" id="PS51186">
    <property type="entry name" value="GNAT"/>
    <property type="match status" value="1"/>
</dbReference>
<dbReference type="InterPro" id="IPR016181">
    <property type="entry name" value="Acyl_CoA_acyltransferase"/>
</dbReference>
<accession>A0AB36DNH0</accession>
<sequence>MPKISLIAPTLAHQSQILSLAKAFEDNGLVLHGMSLSLFDSYEDWLNFSRAPAGTPAPNHTFVKVADDTFFGVDELGFVLGVINVRYQLNEFLKVQGGHIGYSTHPNYWGQGITSQMLKLALTHCQQNGLNQVLITCDDNNLASAKVIENHGGILENKLNTNGKTIRRYWIDI</sequence>
<dbReference type="Proteomes" id="UP000078295">
    <property type="component" value="Unassembled WGS sequence"/>
</dbReference>
<dbReference type="EMBL" id="LXHQ01000031">
    <property type="protein sequence ID" value="OAV25104.1"/>
    <property type="molecule type" value="Genomic_DNA"/>
</dbReference>
<evidence type="ECO:0000259" key="1">
    <source>
        <dbReference type="PROSITE" id="PS51186"/>
    </source>
</evidence>
<dbReference type="SUPFAM" id="SSF55729">
    <property type="entry name" value="Acyl-CoA N-acyltransferases (Nat)"/>
    <property type="match status" value="1"/>
</dbReference>
<feature type="domain" description="N-acetyltransferase" evidence="1">
    <location>
        <begin position="29"/>
        <end position="173"/>
    </location>
</feature>
<dbReference type="PANTHER" id="PTHR39173:SF1">
    <property type="entry name" value="ACETYLTRANSFERASE"/>
    <property type="match status" value="1"/>
</dbReference>
<dbReference type="EC" id="2.3.1.-" evidence="2"/>
<evidence type="ECO:0000313" key="3">
    <source>
        <dbReference type="Proteomes" id="UP000078295"/>
    </source>
</evidence>
<proteinExistence type="predicted"/>
<dbReference type="PANTHER" id="PTHR39173">
    <property type="entry name" value="ACETYLTRANSFERASE"/>
    <property type="match status" value="1"/>
</dbReference>
<dbReference type="InterPro" id="IPR000182">
    <property type="entry name" value="GNAT_dom"/>
</dbReference>
<keyword evidence="2" id="KW-0012">Acyltransferase</keyword>
<dbReference type="AlphaFoldDB" id="A0AB36DNH0"/>
<dbReference type="RefSeq" id="WP_064603661.1">
    <property type="nucleotide sequence ID" value="NZ_LXHQ01000031.1"/>
</dbReference>
<keyword evidence="2" id="KW-0808">Transferase</keyword>
<organism evidence="2 3">
    <name type="scientific">Moraxella catarrhalis</name>
    <name type="common">Branhamella catarrhalis</name>
    <dbReference type="NCBI Taxonomy" id="480"/>
    <lineage>
        <taxon>Bacteria</taxon>
        <taxon>Pseudomonadati</taxon>
        <taxon>Pseudomonadota</taxon>
        <taxon>Gammaproteobacteria</taxon>
        <taxon>Moraxellales</taxon>
        <taxon>Moraxellaceae</taxon>
        <taxon>Moraxella</taxon>
    </lineage>
</organism>
<comment type="caution">
    <text evidence="2">The sequence shown here is derived from an EMBL/GenBank/DDBJ whole genome shotgun (WGS) entry which is preliminary data.</text>
</comment>
<reference evidence="2 3" key="1">
    <citation type="journal article" date="2016" name="Genome Biol. Evol.">
        <title>Comparative Genomic Analyses of the Moraxella catarrhalis Serosensitive and Seroresistant Lineages Demonstrate Their Independent Evolution.</title>
        <authorList>
            <person name="Earl J.P."/>
            <person name="de Vries S.P."/>
            <person name="Ahmed A."/>
            <person name="Powell E."/>
            <person name="Schultz M.P."/>
            <person name="Hermans P.W."/>
            <person name="Hill D.J."/>
            <person name="Zhou Z."/>
            <person name="Constantinidou C.I."/>
            <person name="Hu F.Z."/>
            <person name="Bootsma H.J."/>
            <person name="Ehrlich G.D."/>
        </authorList>
    </citation>
    <scope>NUCLEOTIDE SEQUENCE [LARGE SCALE GENOMIC DNA]</scope>
    <source>
        <strain evidence="2 3">F23</strain>
    </source>
</reference>
<name>A0AB36DNH0_MORCA</name>
<evidence type="ECO:0000313" key="2">
    <source>
        <dbReference type="EMBL" id="OAV25104.1"/>
    </source>
</evidence>
<dbReference type="Pfam" id="PF13302">
    <property type="entry name" value="Acetyltransf_3"/>
    <property type="match status" value="1"/>
</dbReference>
<gene>
    <name evidence="2" type="ORF">AO370_1181</name>
</gene>
<dbReference type="Gene3D" id="3.40.630.30">
    <property type="match status" value="1"/>
</dbReference>